<keyword evidence="3" id="KW-0413">Isomerase</keyword>
<protein>
    <recommendedName>
        <fullName evidence="6">DNA 3'-5' helicase</fullName>
        <ecNumber evidence="6">5.6.2.4</ecNumber>
    </recommendedName>
    <alternativeName>
        <fullName evidence="7">DNA 3'-5' helicase BLM</fullName>
    </alternativeName>
</protein>
<evidence type="ECO:0000256" key="2">
    <source>
        <dbReference type="ARBA" id="ARBA00023125"/>
    </source>
</evidence>
<keyword evidence="2" id="KW-0238">DNA-binding</keyword>
<evidence type="ECO:0000256" key="7">
    <source>
        <dbReference type="ARBA" id="ARBA00044542"/>
    </source>
</evidence>
<dbReference type="EMBL" id="CALNXK010000007">
    <property type="protein sequence ID" value="CAH3038994.1"/>
    <property type="molecule type" value="Genomic_DNA"/>
</dbReference>
<evidence type="ECO:0000313" key="9">
    <source>
        <dbReference type="EMBL" id="CAH3038994.1"/>
    </source>
</evidence>
<dbReference type="PANTHER" id="PTHR13710:SF153">
    <property type="entry name" value="RECQ-LIKE DNA HELICASE BLM"/>
    <property type="match status" value="1"/>
</dbReference>
<reference evidence="9 10" key="1">
    <citation type="submission" date="2022-05" db="EMBL/GenBank/DDBJ databases">
        <authorList>
            <consortium name="Genoscope - CEA"/>
            <person name="William W."/>
        </authorList>
    </citation>
    <scope>NUCLEOTIDE SEQUENCE [LARGE SCALE GENOMIC DNA]</scope>
</reference>
<dbReference type="SMART" id="SM00490">
    <property type="entry name" value="HELICc"/>
    <property type="match status" value="1"/>
</dbReference>
<comment type="caution">
    <text evidence="9">The sequence shown here is derived from an EMBL/GenBank/DDBJ whole genome shotgun (WGS) entry which is preliminary data.</text>
</comment>
<comment type="similarity">
    <text evidence="1">Belongs to the helicase family. RecQ subfamily.</text>
</comment>
<dbReference type="InterPro" id="IPR001650">
    <property type="entry name" value="Helicase_C-like"/>
</dbReference>
<gene>
    <name evidence="9" type="ORF">PLOB_00042607</name>
</gene>
<feature type="domain" description="Helicase C-terminal" evidence="8">
    <location>
        <begin position="64"/>
        <end position="238"/>
    </location>
</feature>
<organism evidence="9 10">
    <name type="scientific">Porites lobata</name>
    <dbReference type="NCBI Taxonomy" id="104759"/>
    <lineage>
        <taxon>Eukaryota</taxon>
        <taxon>Metazoa</taxon>
        <taxon>Cnidaria</taxon>
        <taxon>Anthozoa</taxon>
        <taxon>Hexacorallia</taxon>
        <taxon>Scleractinia</taxon>
        <taxon>Fungiina</taxon>
        <taxon>Poritidae</taxon>
        <taxon>Porites</taxon>
    </lineage>
</organism>
<dbReference type="PROSITE" id="PS51194">
    <property type="entry name" value="HELICASE_CTER"/>
    <property type="match status" value="1"/>
</dbReference>
<evidence type="ECO:0000313" key="10">
    <source>
        <dbReference type="Proteomes" id="UP001159405"/>
    </source>
</evidence>
<evidence type="ECO:0000256" key="3">
    <source>
        <dbReference type="ARBA" id="ARBA00023235"/>
    </source>
</evidence>
<evidence type="ECO:0000259" key="8">
    <source>
        <dbReference type="PROSITE" id="PS51194"/>
    </source>
</evidence>
<dbReference type="EC" id="5.6.2.4" evidence="6"/>
<dbReference type="SUPFAM" id="SSF52540">
    <property type="entry name" value="P-loop containing nucleoside triphosphate hydrolases"/>
    <property type="match status" value="1"/>
</dbReference>
<comment type="catalytic activity">
    <reaction evidence="5">
        <text>Couples ATP hydrolysis with the unwinding of duplex DNA by translocating in the 3'-5' direction.</text>
        <dbReference type="EC" id="5.6.2.4"/>
    </reaction>
</comment>
<evidence type="ECO:0000256" key="6">
    <source>
        <dbReference type="ARBA" id="ARBA00034808"/>
    </source>
</evidence>
<evidence type="ECO:0000256" key="5">
    <source>
        <dbReference type="ARBA" id="ARBA00034617"/>
    </source>
</evidence>
<name>A0ABN8MYN4_9CNID</name>
<accession>A0ABN8MYN4</accession>
<evidence type="ECO:0000256" key="4">
    <source>
        <dbReference type="ARBA" id="ARBA00023242"/>
    </source>
</evidence>
<dbReference type="Pfam" id="PF00271">
    <property type="entry name" value="Helicase_C"/>
    <property type="match status" value="1"/>
</dbReference>
<dbReference type="Gene3D" id="3.40.50.300">
    <property type="entry name" value="P-loop containing nucleotide triphosphate hydrolases"/>
    <property type="match status" value="1"/>
</dbReference>
<keyword evidence="10" id="KW-1185">Reference proteome</keyword>
<dbReference type="InterPro" id="IPR027417">
    <property type="entry name" value="P-loop_NTPase"/>
</dbReference>
<keyword evidence="4" id="KW-0539">Nucleus</keyword>
<proteinExistence type="inferred from homology"/>
<feature type="non-terminal residue" evidence="9">
    <location>
        <position position="340"/>
    </location>
</feature>
<dbReference type="PANTHER" id="PTHR13710">
    <property type="entry name" value="DNA HELICASE RECQ FAMILY MEMBER"/>
    <property type="match status" value="1"/>
</dbReference>
<evidence type="ECO:0000256" key="1">
    <source>
        <dbReference type="ARBA" id="ARBA00005446"/>
    </source>
</evidence>
<dbReference type="Proteomes" id="UP001159405">
    <property type="component" value="Unassembled WGS sequence"/>
</dbReference>
<sequence>MYSLISSDVSTVVLTATASKATKKDIFKTLNLSQVTFVIERSPERPNIRVGTQYLDKNLPLSAVFESVVEELRNERCNFERTIIFCQTRKQCALVYRTFVDSLSDDLYVNRKPDARQRMVEMFHAEPTDSVKKHVLDNFSQSVGHIRVLACTVAFGMEINCKGVHRIIHFGPSKNLECYVQECGRTGRDGEPSKCVLFHNGLMAAHCSDDVKSYIENDKECKRKLMYQNFPGNFTSAVTGHDCCDFCASSCTCEESDCVVKTKLNVGENPESNTVVPQPVRNVSREQRESLNVKLETYMKKLVSENTSGPIVATTILQEFTCFHINQVLNHCDKLKTLSN</sequence>